<organism evidence="1 2">
    <name type="scientific">Gossypium barbadense</name>
    <name type="common">Sea Island cotton</name>
    <name type="synonym">Hibiscus barbadensis</name>
    <dbReference type="NCBI Taxonomy" id="3634"/>
    <lineage>
        <taxon>Eukaryota</taxon>
        <taxon>Viridiplantae</taxon>
        <taxon>Streptophyta</taxon>
        <taxon>Embryophyta</taxon>
        <taxon>Tracheophyta</taxon>
        <taxon>Spermatophyta</taxon>
        <taxon>Magnoliopsida</taxon>
        <taxon>eudicotyledons</taxon>
        <taxon>Gunneridae</taxon>
        <taxon>Pentapetalae</taxon>
        <taxon>rosids</taxon>
        <taxon>malvids</taxon>
        <taxon>Malvales</taxon>
        <taxon>Malvaceae</taxon>
        <taxon>Malvoideae</taxon>
        <taxon>Gossypium</taxon>
    </lineage>
</organism>
<dbReference type="EMBL" id="KZ664161">
    <property type="protein sequence ID" value="PPS07277.1"/>
    <property type="molecule type" value="Genomic_DNA"/>
</dbReference>
<evidence type="ECO:0000313" key="2">
    <source>
        <dbReference type="Proteomes" id="UP000239757"/>
    </source>
</evidence>
<gene>
    <name evidence="1" type="ORF">GOBAR_AA13351</name>
</gene>
<proteinExistence type="predicted"/>
<sequence>MREENISVNVGSCGLDVLVSVPTCVGNVSADKDCELGLVDDLIAVDLSIEDVAGLSKKGRVVESSQNEDGNMGQIDGRMVSAEAERNSIDEGKGQDLQNQKIEYPECNRKGMLVKKTAIAHPCETPIQAWDKLKEELMEYVHEDTPQLERVLVDIISLCAS</sequence>
<name>A0A2P5XVA2_GOSBA</name>
<accession>A0A2P5XVA2</accession>
<protein>
    <submittedName>
        <fullName evidence="1">Uncharacterized protein</fullName>
    </submittedName>
</protein>
<reference evidence="1 2" key="1">
    <citation type="submission" date="2015-01" db="EMBL/GenBank/DDBJ databases">
        <title>Genome of allotetraploid Gossypium barbadense reveals genomic plasticity and fiber elongation in cotton evolution.</title>
        <authorList>
            <person name="Chen X."/>
            <person name="Liu X."/>
            <person name="Zhao B."/>
            <person name="Zheng H."/>
            <person name="Hu Y."/>
            <person name="Lu G."/>
            <person name="Yang C."/>
            <person name="Chen J."/>
            <person name="Shan C."/>
            <person name="Zhang L."/>
            <person name="Zhou Y."/>
            <person name="Wang L."/>
            <person name="Guo W."/>
            <person name="Bai Y."/>
            <person name="Ruan J."/>
            <person name="Shangguan X."/>
            <person name="Mao Y."/>
            <person name="Jiang J."/>
            <person name="Zhu Y."/>
            <person name="Lei J."/>
            <person name="Kang H."/>
            <person name="Chen S."/>
            <person name="He X."/>
            <person name="Wang R."/>
            <person name="Wang Y."/>
            <person name="Chen J."/>
            <person name="Wang L."/>
            <person name="Yu S."/>
            <person name="Wang B."/>
            <person name="Wei J."/>
            <person name="Song S."/>
            <person name="Lu X."/>
            <person name="Gao Z."/>
            <person name="Gu W."/>
            <person name="Deng X."/>
            <person name="Ma D."/>
            <person name="Wang S."/>
            <person name="Liang W."/>
            <person name="Fang L."/>
            <person name="Cai C."/>
            <person name="Zhu X."/>
            <person name="Zhou B."/>
            <person name="Zhang Y."/>
            <person name="Chen Z."/>
            <person name="Xu S."/>
            <person name="Zhu R."/>
            <person name="Wang S."/>
            <person name="Zhang T."/>
            <person name="Zhao G."/>
        </authorList>
    </citation>
    <scope>NUCLEOTIDE SEQUENCE [LARGE SCALE GENOMIC DNA]</scope>
    <source>
        <strain evidence="2">cv. Xinhai21</strain>
        <tissue evidence="1">Leaf</tissue>
    </source>
</reference>
<evidence type="ECO:0000313" key="1">
    <source>
        <dbReference type="EMBL" id="PPS07277.1"/>
    </source>
</evidence>
<dbReference type="Proteomes" id="UP000239757">
    <property type="component" value="Unassembled WGS sequence"/>
</dbReference>
<dbReference type="OrthoDB" id="10508565at2759"/>
<dbReference type="AlphaFoldDB" id="A0A2P5XVA2"/>